<evidence type="ECO:0000313" key="2">
    <source>
        <dbReference type="Proteomes" id="UP000001075"/>
    </source>
</evidence>
<dbReference type="EMBL" id="JH000379">
    <property type="protein sequence ID" value="EGV95019.1"/>
    <property type="molecule type" value="Genomic_DNA"/>
</dbReference>
<reference evidence="2" key="1">
    <citation type="journal article" date="2011" name="Nat. Biotechnol.">
        <title>The genomic sequence of the Chinese hamster ovary (CHO)-K1 cell line.</title>
        <authorList>
            <person name="Xu X."/>
            <person name="Nagarajan H."/>
            <person name="Lewis N.E."/>
            <person name="Pan S."/>
            <person name="Cai Z."/>
            <person name="Liu X."/>
            <person name="Chen W."/>
            <person name="Xie M."/>
            <person name="Wang W."/>
            <person name="Hammond S."/>
            <person name="Andersen M.R."/>
            <person name="Neff N."/>
            <person name="Passarelli B."/>
            <person name="Koh W."/>
            <person name="Fan H.C."/>
            <person name="Wang J."/>
            <person name="Gui Y."/>
            <person name="Lee K.H."/>
            <person name="Betenbaugh M.J."/>
            <person name="Quake S.R."/>
            <person name="Famili I."/>
            <person name="Palsson B.O."/>
            <person name="Wang J."/>
        </authorList>
    </citation>
    <scope>NUCLEOTIDE SEQUENCE [LARGE SCALE GENOMIC DNA]</scope>
    <source>
        <strain evidence="2">CHO K1 cell line</strain>
    </source>
</reference>
<evidence type="ECO:0000313" key="1">
    <source>
        <dbReference type="EMBL" id="EGV95019.1"/>
    </source>
</evidence>
<gene>
    <name evidence="1" type="ORF">I79_010090</name>
</gene>
<name>G3HHH3_CRIGR</name>
<accession>G3HHH3</accession>
<dbReference type="Proteomes" id="UP000001075">
    <property type="component" value="Unassembled WGS sequence"/>
</dbReference>
<dbReference type="InParanoid" id="G3HHH3"/>
<protein>
    <submittedName>
        <fullName evidence="1">Uncharacterized protein</fullName>
    </submittedName>
</protein>
<dbReference type="AlphaFoldDB" id="G3HHH3"/>
<sequence length="62" mass="7025">MSEKLFTQLLWLFVSAFNKEGDVEILLEKYLEVSSVSYANAINIVSLGKLISVYFLSLHLSI</sequence>
<organism evidence="1 2">
    <name type="scientific">Cricetulus griseus</name>
    <name type="common">Chinese hamster</name>
    <name type="synonym">Cricetulus barabensis griseus</name>
    <dbReference type="NCBI Taxonomy" id="10029"/>
    <lineage>
        <taxon>Eukaryota</taxon>
        <taxon>Metazoa</taxon>
        <taxon>Chordata</taxon>
        <taxon>Craniata</taxon>
        <taxon>Vertebrata</taxon>
        <taxon>Euteleostomi</taxon>
        <taxon>Mammalia</taxon>
        <taxon>Eutheria</taxon>
        <taxon>Euarchontoglires</taxon>
        <taxon>Glires</taxon>
        <taxon>Rodentia</taxon>
        <taxon>Myomorpha</taxon>
        <taxon>Muroidea</taxon>
        <taxon>Cricetidae</taxon>
        <taxon>Cricetinae</taxon>
        <taxon>Cricetulus</taxon>
    </lineage>
</organism>
<proteinExistence type="predicted"/>